<dbReference type="EMBL" id="JAUKVY010000037">
    <property type="protein sequence ID" value="MDO1537223.1"/>
    <property type="molecule type" value="Genomic_DNA"/>
</dbReference>
<evidence type="ECO:0000313" key="2">
    <source>
        <dbReference type="Proteomes" id="UP001169027"/>
    </source>
</evidence>
<accession>A0ABT8SE80</accession>
<comment type="caution">
    <text evidence="1">The sequence shown here is derived from an EMBL/GenBank/DDBJ whole genome shotgun (WGS) entry which is preliminary data.</text>
</comment>
<proteinExistence type="predicted"/>
<sequence length="62" mass="6320">MAFGASQALLGEARIPLTLPDGAADPGLILADSSAADAAAADFFDAMALHRHFGRENDPPAI</sequence>
<protein>
    <submittedName>
        <fullName evidence="1">Uncharacterized protein</fullName>
    </submittedName>
</protein>
<keyword evidence="2" id="KW-1185">Reference proteome</keyword>
<organism evidence="1 2">
    <name type="scientific">Variovorax ginsengisoli</name>
    <dbReference type="NCBI Taxonomy" id="363844"/>
    <lineage>
        <taxon>Bacteria</taxon>
        <taxon>Pseudomonadati</taxon>
        <taxon>Pseudomonadota</taxon>
        <taxon>Betaproteobacteria</taxon>
        <taxon>Burkholderiales</taxon>
        <taxon>Comamonadaceae</taxon>
        <taxon>Variovorax</taxon>
    </lineage>
</organism>
<reference evidence="1" key="1">
    <citation type="submission" date="2023-06" db="EMBL/GenBank/DDBJ databases">
        <authorList>
            <person name="Jiang Y."/>
            <person name="Liu Q."/>
        </authorList>
    </citation>
    <scope>NUCLEOTIDE SEQUENCE</scope>
    <source>
        <strain evidence="1">CGMCC 1.12090</strain>
    </source>
</reference>
<evidence type="ECO:0000313" key="1">
    <source>
        <dbReference type="EMBL" id="MDO1537223.1"/>
    </source>
</evidence>
<gene>
    <name evidence="1" type="ORF">Q2T77_33645</name>
</gene>
<dbReference type="RefSeq" id="WP_301815524.1">
    <property type="nucleotide sequence ID" value="NZ_JAUJZH010000037.1"/>
</dbReference>
<dbReference type="Proteomes" id="UP001169027">
    <property type="component" value="Unassembled WGS sequence"/>
</dbReference>
<name>A0ABT8SE80_9BURK</name>